<dbReference type="InterPro" id="IPR052336">
    <property type="entry name" value="MlaD_Phospholipid_Transporter"/>
</dbReference>
<dbReference type="InterPro" id="IPR003399">
    <property type="entry name" value="Mce/MlaD"/>
</dbReference>
<dbReference type="RefSeq" id="WP_180891526.1">
    <property type="nucleotide sequence ID" value="NZ_JACCKD010000001.1"/>
</dbReference>
<dbReference type="PANTHER" id="PTHR33371:SF4">
    <property type="entry name" value="INTERMEMBRANE PHOSPHOLIPID TRANSPORT SYSTEM BINDING PROTEIN MLAD"/>
    <property type="match status" value="1"/>
</dbReference>
<dbReference type="Proteomes" id="UP000582974">
    <property type="component" value="Unassembled WGS sequence"/>
</dbReference>
<name>A0A838A8K2_9PSEU</name>
<dbReference type="Pfam" id="PF02470">
    <property type="entry name" value="MlaD"/>
    <property type="match status" value="1"/>
</dbReference>
<proteinExistence type="predicted"/>
<feature type="domain" description="Mce/MlaD" evidence="3">
    <location>
        <begin position="41"/>
        <end position="114"/>
    </location>
</feature>
<dbReference type="EMBL" id="JACCKD010000001">
    <property type="protein sequence ID" value="MBA0124702.1"/>
    <property type="molecule type" value="Genomic_DNA"/>
</dbReference>
<dbReference type="GO" id="GO:0005576">
    <property type="term" value="C:extracellular region"/>
    <property type="evidence" value="ECO:0007669"/>
    <property type="project" value="TreeGrafter"/>
</dbReference>
<keyword evidence="2" id="KW-0472">Membrane</keyword>
<evidence type="ECO:0000256" key="2">
    <source>
        <dbReference type="SAM" id="Phobius"/>
    </source>
</evidence>
<dbReference type="NCBIfam" id="TIGR00996">
    <property type="entry name" value="Mtu_fam_mce"/>
    <property type="match status" value="1"/>
</dbReference>
<keyword evidence="2" id="KW-0812">Transmembrane</keyword>
<organism evidence="5 6">
    <name type="scientific">Haloechinothrix aidingensis</name>
    <dbReference type="NCBI Taxonomy" id="2752311"/>
    <lineage>
        <taxon>Bacteria</taxon>
        <taxon>Bacillati</taxon>
        <taxon>Actinomycetota</taxon>
        <taxon>Actinomycetes</taxon>
        <taxon>Pseudonocardiales</taxon>
        <taxon>Pseudonocardiaceae</taxon>
        <taxon>Haloechinothrix</taxon>
    </lineage>
</organism>
<evidence type="ECO:0000313" key="6">
    <source>
        <dbReference type="Proteomes" id="UP000582974"/>
    </source>
</evidence>
<reference evidence="5 6" key="1">
    <citation type="submission" date="2020-07" db="EMBL/GenBank/DDBJ databases">
        <title>Genome of Haloechinothrix sp.</title>
        <authorList>
            <person name="Tang S.-K."/>
            <person name="Yang L."/>
            <person name="Zhu W.-Y."/>
        </authorList>
    </citation>
    <scope>NUCLEOTIDE SEQUENCE [LARGE SCALE GENOMIC DNA]</scope>
    <source>
        <strain evidence="5 6">YIM 98757</strain>
    </source>
</reference>
<evidence type="ECO:0000256" key="1">
    <source>
        <dbReference type="SAM" id="MobiDB-lite"/>
    </source>
</evidence>
<comment type="caution">
    <text evidence="5">The sequence shown here is derived from an EMBL/GenBank/DDBJ whole genome shotgun (WGS) entry which is preliminary data.</text>
</comment>
<dbReference type="PANTHER" id="PTHR33371">
    <property type="entry name" value="INTERMEMBRANE PHOSPHOLIPID TRANSPORT SYSTEM BINDING PROTEIN MLAD-RELATED"/>
    <property type="match status" value="1"/>
</dbReference>
<evidence type="ECO:0000259" key="3">
    <source>
        <dbReference type="Pfam" id="PF02470"/>
    </source>
</evidence>
<dbReference type="InterPro" id="IPR024516">
    <property type="entry name" value="Mce_C"/>
</dbReference>
<sequence length="395" mass="42158">MSLRTLGSYLSHGLTRWIAIACVLALVVAGGVWWLQQDGEKTATAFFPAAIGLYEGNTVRVLGVDMGTVEAVEPVGDRVKVTMSYDSEVDIPADAKAVIVAPSLVSDRYVQFTPAYTGGPVLEDGAMVPQERTAVPLEIDDLYESTNRLADALGPEGANEDGSLSNLISTLAENMDGQGENFNETITKMGQLSETLSGSSEELFGTVRNLAEFTSTLADSDEEVRRFEEQLADISGFLAGERENLGAMVEQLGVTLDMVQRFIEDNHEEIRSNVDKLADVTQVLVEQRAALAEFMDVAPTALNNVINSYNATGGTLDARGNFNELTMSPLTLACYLVDRGPEELAAAGTACDELTGPLQGKLPSPAETIETLQQGELPLPSVDEFSGPTPQGGGQ</sequence>
<gene>
    <name evidence="5" type="ORF">H0B56_04030</name>
</gene>
<feature type="domain" description="Mammalian cell entry C-terminal" evidence="4">
    <location>
        <begin position="122"/>
        <end position="323"/>
    </location>
</feature>
<feature type="region of interest" description="Disordered" evidence="1">
    <location>
        <begin position="374"/>
        <end position="395"/>
    </location>
</feature>
<evidence type="ECO:0000259" key="4">
    <source>
        <dbReference type="Pfam" id="PF11887"/>
    </source>
</evidence>
<feature type="transmembrane region" description="Helical" evidence="2">
    <location>
        <begin position="14"/>
        <end position="35"/>
    </location>
</feature>
<dbReference type="Pfam" id="PF11887">
    <property type="entry name" value="Mce4_CUP1"/>
    <property type="match status" value="1"/>
</dbReference>
<accession>A0A838A8K2</accession>
<dbReference type="AlphaFoldDB" id="A0A838A8K2"/>
<keyword evidence="2" id="KW-1133">Transmembrane helix</keyword>
<evidence type="ECO:0000313" key="5">
    <source>
        <dbReference type="EMBL" id="MBA0124702.1"/>
    </source>
</evidence>
<keyword evidence="6" id="KW-1185">Reference proteome</keyword>
<protein>
    <submittedName>
        <fullName evidence="5">MCE family protein</fullName>
    </submittedName>
</protein>
<dbReference type="InterPro" id="IPR005693">
    <property type="entry name" value="Mce"/>
</dbReference>